<evidence type="ECO:0000256" key="6">
    <source>
        <dbReference type="PIRSR" id="PIRSR000097-3"/>
    </source>
</evidence>
<dbReference type="InterPro" id="IPR036812">
    <property type="entry name" value="NAD(P)_OxRdtase_dom_sf"/>
</dbReference>
<dbReference type="EMBL" id="CP014332">
    <property type="protein sequence ID" value="APS41062.1"/>
    <property type="molecule type" value="Genomic_DNA"/>
</dbReference>
<dbReference type="CDD" id="cd19071">
    <property type="entry name" value="AKR_AKR1-5-like"/>
    <property type="match status" value="1"/>
</dbReference>
<sequence length="287" mass="31779">MTILNEKYTLNNGVQVPKLGFGTWLIDNDKVATAVQQAAELGYRHFDTAQAYGNEEGVGAGLKASGLNRDEFFVTTKVQAEFKDYETVKNSIDESLQKLGLDYVDLLLIHSPEPWAEFHGENHYFKENLAVWRAMEEAVQAGTVRAIGVSNFKQADLTNILENGSIKPAVNQLLTHIGNTSFDLLEQAKQNDVLVEAYSPVAHGEILKNEQIKQMAAKYQVSVPQLAIRYCLELGTLPLPKSETPEHIADNAAVDFKIDAADMEILKNLPQFKDYGDSSGFPVFSGK</sequence>
<feature type="binding site" evidence="5">
    <location>
        <position position="110"/>
    </location>
    <ligand>
        <name>substrate</name>
    </ligand>
</feature>
<proteinExistence type="inferred from homology"/>
<dbReference type="Proteomes" id="UP000185473">
    <property type="component" value="Chromosome"/>
</dbReference>
<evidence type="ECO:0000259" key="7">
    <source>
        <dbReference type="Pfam" id="PF00248"/>
    </source>
</evidence>
<dbReference type="PROSITE" id="PS00798">
    <property type="entry name" value="ALDOKETO_REDUCTASE_1"/>
    <property type="match status" value="1"/>
</dbReference>
<reference evidence="8 9" key="1">
    <citation type="submission" date="2016-02" db="EMBL/GenBank/DDBJ databases">
        <title>Complete Genome Sequence of Weissella jogaejeotgali FOL01.</title>
        <authorList>
            <person name="Lee J.-H."/>
            <person name="Ku H.-J."/>
        </authorList>
    </citation>
    <scope>NUCLEOTIDE SEQUENCE [LARGE SCALE GENOMIC DNA]</scope>
    <source>
        <strain evidence="8 9">FOL01</strain>
    </source>
</reference>
<dbReference type="KEGG" id="wjo:FOL01_0203"/>
<dbReference type="InterPro" id="IPR018170">
    <property type="entry name" value="Aldo/ket_reductase_CS"/>
</dbReference>
<name>A0A1L6R989_9LACO</name>
<feature type="active site" description="Proton donor" evidence="4">
    <location>
        <position position="52"/>
    </location>
</feature>
<dbReference type="PRINTS" id="PR00069">
    <property type="entry name" value="ALDKETRDTASE"/>
</dbReference>
<evidence type="ECO:0000256" key="2">
    <source>
        <dbReference type="ARBA" id="ARBA00022857"/>
    </source>
</evidence>
<keyword evidence="3" id="KW-0560">Oxidoreductase</keyword>
<feature type="domain" description="NADP-dependent oxidoreductase" evidence="7">
    <location>
        <begin position="18"/>
        <end position="268"/>
    </location>
</feature>
<feature type="site" description="Lowers pKa of active site Tyr" evidence="6">
    <location>
        <position position="77"/>
    </location>
</feature>
<dbReference type="PIRSF" id="PIRSF000097">
    <property type="entry name" value="AKR"/>
    <property type="match status" value="1"/>
</dbReference>
<comment type="similarity">
    <text evidence="1">Belongs to the aldo/keto reductase family.</text>
</comment>
<accession>A0A1L6R989</accession>
<dbReference type="Pfam" id="PF00248">
    <property type="entry name" value="Aldo_ket_red"/>
    <property type="match status" value="1"/>
</dbReference>
<evidence type="ECO:0000256" key="4">
    <source>
        <dbReference type="PIRSR" id="PIRSR000097-1"/>
    </source>
</evidence>
<organism evidence="8 9">
    <name type="scientific">Weissella jogaejeotgali</name>
    <dbReference type="NCBI Taxonomy" id="1631871"/>
    <lineage>
        <taxon>Bacteria</taxon>
        <taxon>Bacillati</taxon>
        <taxon>Bacillota</taxon>
        <taxon>Bacilli</taxon>
        <taxon>Lactobacillales</taxon>
        <taxon>Lactobacillaceae</taxon>
        <taxon>Weissella</taxon>
    </lineage>
</organism>
<dbReference type="RefSeq" id="WP_075268909.1">
    <property type="nucleotide sequence ID" value="NZ_CP014332.1"/>
</dbReference>
<dbReference type="Gene3D" id="3.20.20.100">
    <property type="entry name" value="NADP-dependent oxidoreductase domain"/>
    <property type="match status" value="1"/>
</dbReference>
<evidence type="ECO:0000313" key="8">
    <source>
        <dbReference type="EMBL" id="APS41062.1"/>
    </source>
</evidence>
<dbReference type="SUPFAM" id="SSF51430">
    <property type="entry name" value="NAD(P)-linked oxidoreductase"/>
    <property type="match status" value="1"/>
</dbReference>
<dbReference type="FunFam" id="3.20.20.100:FF:000002">
    <property type="entry name" value="2,5-diketo-D-gluconic acid reductase A"/>
    <property type="match status" value="1"/>
</dbReference>
<evidence type="ECO:0000313" key="9">
    <source>
        <dbReference type="Proteomes" id="UP000185473"/>
    </source>
</evidence>
<protein>
    <submittedName>
        <fullName evidence="8">Oxidoreductase of aldo/keto reductase family, subgroup 1</fullName>
    </submittedName>
</protein>
<keyword evidence="9" id="KW-1185">Reference proteome</keyword>
<dbReference type="InterPro" id="IPR020471">
    <property type="entry name" value="AKR"/>
</dbReference>
<dbReference type="PANTHER" id="PTHR43827:SF3">
    <property type="entry name" value="NADP-DEPENDENT OXIDOREDUCTASE DOMAIN-CONTAINING PROTEIN"/>
    <property type="match status" value="1"/>
</dbReference>
<evidence type="ECO:0000256" key="1">
    <source>
        <dbReference type="ARBA" id="ARBA00007905"/>
    </source>
</evidence>
<dbReference type="STRING" id="1631871.FOL01_0203"/>
<evidence type="ECO:0000256" key="3">
    <source>
        <dbReference type="ARBA" id="ARBA00023002"/>
    </source>
</evidence>
<dbReference type="PROSITE" id="PS00062">
    <property type="entry name" value="ALDOKETO_REDUCTASE_2"/>
    <property type="match status" value="1"/>
</dbReference>
<dbReference type="PANTHER" id="PTHR43827">
    <property type="entry name" value="2,5-DIKETO-D-GLUCONIC ACID REDUCTASE"/>
    <property type="match status" value="1"/>
</dbReference>
<dbReference type="GO" id="GO:0016616">
    <property type="term" value="F:oxidoreductase activity, acting on the CH-OH group of donors, NAD or NADP as acceptor"/>
    <property type="evidence" value="ECO:0007669"/>
    <property type="project" value="UniProtKB-ARBA"/>
</dbReference>
<gene>
    <name evidence="8" type="ORF">FOL01_0203</name>
</gene>
<keyword evidence="2" id="KW-0521">NADP</keyword>
<dbReference type="OrthoDB" id="9804790at2"/>
<evidence type="ECO:0000256" key="5">
    <source>
        <dbReference type="PIRSR" id="PIRSR000097-2"/>
    </source>
</evidence>
<dbReference type="InterPro" id="IPR023210">
    <property type="entry name" value="NADP_OxRdtase_dom"/>
</dbReference>
<dbReference type="AlphaFoldDB" id="A0A1L6R989"/>